<gene>
    <name evidence="7" type="ORF">GMARGA_LOCUS45901</name>
</gene>
<evidence type="ECO:0000256" key="1">
    <source>
        <dbReference type="ARBA" id="ARBA00004141"/>
    </source>
</evidence>
<accession>A0ABN7XQT7</accession>
<feature type="transmembrane region" description="Helical" evidence="6">
    <location>
        <begin position="45"/>
        <end position="64"/>
    </location>
</feature>
<keyword evidence="5 6" id="KW-0472">Membrane</keyword>
<dbReference type="Pfam" id="PF13520">
    <property type="entry name" value="AA_permease_2"/>
    <property type="match status" value="1"/>
</dbReference>
<evidence type="ECO:0000256" key="5">
    <source>
        <dbReference type="ARBA" id="ARBA00023136"/>
    </source>
</evidence>
<evidence type="ECO:0000256" key="6">
    <source>
        <dbReference type="SAM" id="Phobius"/>
    </source>
</evidence>
<dbReference type="InterPro" id="IPR002293">
    <property type="entry name" value="AA/rel_permease1"/>
</dbReference>
<dbReference type="PANTHER" id="PTHR43243">
    <property type="entry name" value="INNER MEMBRANE TRANSPORTER YGJI-RELATED"/>
    <property type="match status" value="1"/>
</dbReference>
<evidence type="ECO:0000256" key="3">
    <source>
        <dbReference type="ARBA" id="ARBA00022692"/>
    </source>
</evidence>
<comment type="caution">
    <text evidence="7">The sequence shown here is derived from an EMBL/GenBank/DDBJ whole genome shotgun (WGS) entry which is preliminary data.</text>
</comment>
<feature type="transmembrane region" description="Helical" evidence="6">
    <location>
        <begin position="84"/>
        <end position="103"/>
    </location>
</feature>
<sequence length="104" mass="11268">SPFIFNSTTSTFETVPGAYFNVPAFCIVIFLTILLVLGMKESARYASFVVSVKLIVIFLFIIIGGSHVDPENFKPFIPPNQGSFSSFGVTGVLAGSTVVFFAYI</sequence>
<protein>
    <submittedName>
        <fullName evidence="7">45377_t:CDS:1</fullName>
    </submittedName>
</protein>
<evidence type="ECO:0000256" key="2">
    <source>
        <dbReference type="ARBA" id="ARBA00022448"/>
    </source>
</evidence>
<feature type="transmembrane region" description="Helical" evidence="6">
    <location>
        <begin position="20"/>
        <end position="38"/>
    </location>
</feature>
<feature type="non-terminal residue" evidence="7">
    <location>
        <position position="1"/>
    </location>
</feature>
<evidence type="ECO:0000313" key="8">
    <source>
        <dbReference type="Proteomes" id="UP000789901"/>
    </source>
</evidence>
<name>A0ABN7XQT7_GIGMA</name>
<dbReference type="Gene3D" id="1.20.1740.10">
    <property type="entry name" value="Amino acid/polyamine transporter I"/>
    <property type="match status" value="1"/>
</dbReference>
<keyword evidence="4 6" id="KW-1133">Transmembrane helix</keyword>
<dbReference type="Proteomes" id="UP000789901">
    <property type="component" value="Unassembled WGS sequence"/>
</dbReference>
<keyword evidence="8" id="KW-1185">Reference proteome</keyword>
<reference evidence="7 8" key="1">
    <citation type="submission" date="2021-06" db="EMBL/GenBank/DDBJ databases">
        <authorList>
            <person name="Kallberg Y."/>
            <person name="Tangrot J."/>
            <person name="Rosling A."/>
        </authorList>
    </citation>
    <scope>NUCLEOTIDE SEQUENCE [LARGE SCALE GENOMIC DNA]</scope>
    <source>
        <strain evidence="7 8">120-4 pot B 10/14</strain>
    </source>
</reference>
<comment type="subcellular location">
    <subcellularLocation>
        <location evidence="1">Membrane</location>
        <topology evidence="1">Multi-pass membrane protein</topology>
    </subcellularLocation>
</comment>
<evidence type="ECO:0000256" key="4">
    <source>
        <dbReference type="ARBA" id="ARBA00022989"/>
    </source>
</evidence>
<dbReference type="EMBL" id="CAJVQB010167016">
    <property type="protein sequence ID" value="CAG8857080.1"/>
    <property type="molecule type" value="Genomic_DNA"/>
</dbReference>
<keyword evidence="2" id="KW-0813">Transport</keyword>
<dbReference type="PANTHER" id="PTHR43243:SF4">
    <property type="entry name" value="CATIONIC AMINO ACID TRANSPORTER 4"/>
    <property type="match status" value="1"/>
</dbReference>
<organism evidence="7 8">
    <name type="scientific">Gigaspora margarita</name>
    <dbReference type="NCBI Taxonomy" id="4874"/>
    <lineage>
        <taxon>Eukaryota</taxon>
        <taxon>Fungi</taxon>
        <taxon>Fungi incertae sedis</taxon>
        <taxon>Mucoromycota</taxon>
        <taxon>Glomeromycotina</taxon>
        <taxon>Glomeromycetes</taxon>
        <taxon>Diversisporales</taxon>
        <taxon>Gigasporaceae</taxon>
        <taxon>Gigaspora</taxon>
    </lineage>
</organism>
<feature type="non-terminal residue" evidence="7">
    <location>
        <position position="104"/>
    </location>
</feature>
<proteinExistence type="predicted"/>
<evidence type="ECO:0000313" key="7">
    <source>
        <dbReference type="EMBL" id="CAG8857080.1"/>
    </source>
</evidence>
<keyword evidence="3 6" id="KW-0812">Transmembrane</keyword>